<accession>A0AAE1MIU9</accession>
<dbReference type="Gene3D" id="3.30.40.10">
    <property type="entry name" value="Zinc/RING finger domain, C3HC4 (zinc finger)"/>
    <property type="match status" value="1"/>
</dbReference>
<dbReference type="SMART" id="SM00184">
    <property type="entry name" value="RING"/>
    <property type="match status" value="1"/>
</dbReference>
<feature type="compositionally biased region" description="Polar residues" evidence="3">
    <location>
        <begin position="324"/>
        <end position="343"/>
    </location>
</feature>
<dbReference type="Proteomes" id="UP001293593">
    <property type="component" value="Unassembled WGS sequence"/>
</dbReference>
<organism evidence="5 6">
    <name type="scientific">Acacia crassicarpa</name>
    <name type="common">northern wattle</name>
    <dbReference type="NCBI Taxonomy" id="499986"/>
    <lineage>
        <taxon>Eukaryota</taxon>
        <taxon>Viridiplantae</taxon>
        <taxon>Streptophyta</taxon>
        <taxon>Embryophyta</taxon>
        <taxon>Tracheophyta</taxon>
        <taxon>Spermatophyta</taxon>
        <taxon>Magnoliopsida</taxon>
        <taxon>eudicotyledons</taxon>
        <taxon>Gunneridae</taxon>
        <taxon>Pentapetalae</taxon>
        <taxon>rosids</taxon>
        <taxon>fabids</taxon>
        <taxon>Fabales</taxon>
        <taxon>Fabaceae</taxon>
        <taxon>Caesalpinioideae</taxon>
        <taxon>mimosoid clade</taxon>
        <taxon>Acacieae</taxon>
        <taxon>Acacia</taxon>
    </lineage>
</organism>
<protein>
    <recommendedName>
        <fullName evidence="4">RING-type domain-containing protein</fullName>
    </recommendedName>
</protein>
<keyword evidence="1" id="KW-0479">Metal-binding</keyword>
<evidence type="ECO:0000256" key="2">
    <source>
        <dbReference type="SAM" id="Coils"/>
    </source>
</evidence>
<dbReference type="EMBL" id="JAWXYG010000007">
    <property type="protein sequence ID" value="KAK4266904.1"/>
    <property type="molecule type" value="Genomic_DNA"/>
</dbReference>
<feature type="domain" description="RING-type" evidence="4">
    <location>
        <begin position="14"/>
        <end position="62"/>
    </location>
</feature>
<evidence type="ECO:0000256" key="3">
    <source>
        <dbReference type="SAM" id="MobiDB-lite"/>
    </source>
</evidence>
<reference evidence="5" key="1">
    <citation type="submission" date="2023-10" db="EMBL/GenBank/DDBJ databases">
        <title>Chromosome-level genome of the transformable northern wattle, Acacia crassicarpa.</title>
        <authorList>
            <person name="Massaro I."/>
            <person name="Sinha N.R."/>
            <person name="Poethig S."/>
            <person name="Leichty A.R."/>
        </authorList>
    </citation>
    <scope>NUCLEOTIDE SEQUENCE</scope>
    <source>
        <strain evidence="5">Acra3RX</strain>
        <tissue evidence="5">Leaf</tissue>
    </source>
</reference>
<evidence type="ECO:0000313" key="6">
    <source>
        <dbReference type="Proteomes" id="UP001293593"/>
    </source>
</evidence>
<feature type="compositionally biased region" description="Basic and acidic residues" evidence="3">
    <location>
        <begin position="347"/>
        <end position="369"/>
    </location>
</feature>
<evidence type="ECO:0000259" key="4">
    <source>
        <dbReference type="PROSITE" id="PS50089"/>
    </source>
</evidence>
<gene>
    <name evidence="5" type="ORF">QN277_023764</name>
</gene>
<dbReference type="PANTHER" id="PTHR47344:SF1">
    <property type="entry name" value="RING ZINC FINGER PROTEIN-RELATED"/>
    <property type="match status" value="1"/>
</dbReference>
<evidence type="ECO:0000313" key="5">
    <source>
        <dbReference type="EMBL" id="KAK4266904.1"/>
    </source>
</evidence>
<keyword evidence="1" id="KW-0863">Zinc-finger</keyword>
<feature type="region of interest" description="Disordered" evidence="3">
    <location>
        <begin position="318"/>
        <end position="373"/>
    </location>
</feature>
<dbReference type="GO" id="GO:0008270">
    <property type="term" value="F:zinc ion binding"/>
    <property type="evidence" value="ECO:0007669"/>
    <property type="project" value="UniProtKB-KW"/>
</dbReference>
<dbReference type="InterPro" id="IPR001841">
    <property type="entry name" value="Znf_RING"/>
</dbReference>
<feature type="coiled-coil region" evidence="2">
    <location>
        <begin position="249"/>
        <end position="283"/>
    </location>
</feature>
<comment type="caution">
    <text evidence="5">The sequence shown here is derived from an EMBL/GenBank/DDBJ whole genome shotgun (WGS) entry which is preliminary data.</text>
</comment>
<dbReference type="InterPro" id="IPR013083">
    <property type="entry name" value="Znf_RING/FYVE/PHD"/>
</dbReference>
<keyword evidence="1" id="KW-0862">Zinc</keyword>
<evidence type="ECO:0000256" key="1">
    <source>
        <dbReference type="PROSITE-ProRule" id="PRU00175"/>
    </source>
</evidence>
<dbReference type="PANTHER" id="PTHR47344">
    <property type="entry name" value="RING ZINC FINGER PROTEIN-RELATED"/>
    <property type="match status" value="1"/>
</dbReference>
<name>A0AAE1MIU9_9FABA</name>
<sequence length="592" mass="65007">MGDCDGGDFAGTICSICYEVLQPIVEDLQSINICGHVFHELCLQQWFEYCSTAKKCTCPVCKQSCKASDVARLYFQSVGDVHDAVLPDKPIGSKEANGGVSSREVTMLELKVSGLGSKLEQQEKKLGDVTNELCACKEQAKLDAELKNEALKQRAYIQNQLLMKSEELERSTLNCSRLQDRNMALAKELAAFKLVVDPNLDEDEVLKLATLGNGANSKDTIDTLRRSLVMRNRSYKELMTKCNILGRGEARYSRKLEKAKEKIKKLKERIQELETAAEVKENEILRSLKVTKKTGCLKNIESNSSYNSDLLSADKISSKEHGKQNLTPHSRTGPSVNINNKVLQSAKIDDIDGKESRENKNVHSSKESSARMSLNGEENYISLDEDDSEFTKALPGFGKYNCKDQGSDTVALRKPTSAKPEAASSVERKTAMQDYNLAEPLTVGVNDGLGKNAASTLSEDVTLLDNTKQVQTVINIRKENLSPLPLSSPGDICFSGGLLGPDGTNRYLGRWCKRGQKKESVTPKASINGDLIAVGADGRGGKVKVLRSPNQTFQNCKENSAGSKRLKLGPKANSVQSQGCLQIEHFFGRVSH</sequence>
<dbReference type="CDD" id="cd16448">
    <property type="entry name" value="RING-H2"/>
    <property type="match status" value="1"/>
</dbReference>
<dbReference type="SUPFAM" id="SSF57850">
    <property type="entry name" value="RING/U-box"/>
    <property type="match status" value="1"/>
</dbReference>
<proteinExistence type="predicted"/>
<dbReference type="Pfam" id="PF13639">
    <property type="entry name" value="zf-RING_2"/>
    <property type="match status" value="1"/>
</dbReference>
<dbReference type="AlphaFoldDB" id="A0AAE1MIU9"/>
<keyword evidence="2" id="KW-0175">Coiled coil</keyword>
<keyword evidence="6" id="KW-1185">Reference proteome</keyword>
<dbReference type="PROSITE" id="PS50089">
    <property type="entry name" value="ZF_RING_2"/>
    <property type="match status" value="1"/>
</dbReference>